<reference evidence="1 2" key="1">
    <citation type="submission" date="2021-06" db="EMBL/GenBank/DDBJ databases">
        <title>Caerostris extrusa draft genome.</title>
        <authorList>
            <person name="Kono N."/>
            <person name="Arakawa K."/>
        </authorList>
    </citation>
    <scope>NUCLEOTIDE SEQUENCE [LARGE SCALE GENOMIC DNA]</scope>
</reference>
<feature type="non-terminal residue" evidence="1">
    <location>
        <position position="76"/>
    </location>
</feature>
<evidence type="ECO:0000313" key="1">
    <source>
        <dbReference type="EMBL" id="GIY80310.1"/>
    </source>
</evidence>
<protein>
    <submittedName>
        <fullName evidence="1">Uncharacterized protein</fullName>
    </submittedName>
</protein>
<organism evidence="1 2">
    <name type="scientific">Caerostris extrusa</name>
    <name type="common">Bark spider</name>
    <name type="synonym">Caerostris bankana</name>
    <dbReference type="NCBI Taxonomy" id="172846"/>
    <lineage>
        <taxon>Eukaryota</taxon>
        <taxon>Metazoa</taxon>
        <taxon>Ecdysozoa</taxon>
        <taxon>Arthropoda</taxon>
        <taxon>Chelicerata</taxon>
        <taxon>Arachnida</taxon>
        <taxon>Araneae</taxon>
        <taxon>Araneomorphae</taxon>
        <taxon>Entelegynae</taxon>
        <taxon>Araneoidea</taxon>
        <taxon>Araneidae</taxon>
        <taxon>Caerostris</taxon>
    </lineage>
</organism>
<sequence length="76" mass="8441">MPGVGSLCVFAYFLSNTFKLHSGYSHKPESSIHDENILNAIRKPPSTRVESRKGQYQGDLASYLHLTGKTTYHISG</sequence>
<dbReference type="AlphaFoldDB" id="A0AAV4WG59"/>
<evidence type="ECO:0000313" key="2">
    <source>
        <dbReference type="Proteomes" id="UP001054945"/>
    </source>
</evidence>
<gene>
    <name evidence="1" type="ORF">CEXT_316921</name>
</gene>
<accession>A0AAV4WG59</accession>
<name>A0AAV4WG59_CAEEX</name>
<keyword evidence="2" id="KW-1185">Reference proteome</keyword>
<dbReference type="EMBL" id="BPLR01015994">
    <property type="protein sequence ID" value="GIY80310.1"/>
    <property type="molecule type" value="Genomic_DNA"/>
</dbReference>
<comment type="caution">
    <text evidence="1">The sequence shown here is derived from an EMBL/GenBank/DDBJ whole genome shotgun (WGS) entry which is preliminary data.</text>
</comment>
<proteinExistence type="predicted"/>
<dbReference type="Proteomes" id="UP001054945">
    <property type="component" value="Unassembled WGS sequence"/>
</dbReference>